<dbReference type="Proteomes" id="UP000195766">
    <property type="component" value="Unassembled WGS sequence"/>
</dbReference>
<dbReference type="GO" id="GO:0005524">
    <property type="term" value="F:ATP binding"/>
    <property type="evidence" value="ECO:0007669"/>
    <property type="project" value="UniProtKB-KW"/>
</dbReference>
<keyword evidence="4" id="KW-0547">Nucleotide-binding</keyword>
<dbReference type="AlphaFoldDB" id="A0A1R4EPX3"/>
<evidence type="ECO:0000256" key="9">
    <source>
        <dbReference type="ARBA" id="ARBA00044145"/>
    </source>
</evidence>
<dbReference type="RefSeq" id="WP_087138726.1">
    <property type="nucleotide sequence ID" value="NZ_FUIE01000002.1"/>
</dbReference>
<keyword evidence="5" id="KW-0067">ATP-binding</keyword>
<evidence type="ECO:0000256" key="7">
    <source>
        <dbReference type="ARBA" id="ARBA00023080"/>
    </source>
</evidence>
<evidence type="ECO:0000259" key="12">
    <source>
        <dbReference type="Pfam" id="PF21654"/>
    </source>
</evidence>
<feature type="compositionally biased region" description="Basic and acidic residues" evidence="11">
    <location>
        <begin position="15"/>
        <end position="41"/>
    </location>
</feature>
<evidence type="ECO:0000256" key="6">
    <source>
        <dbReference type="ARBA" id="ARBA00022842"/>
    </source>
</evidence>
<keyword evidence="3" id="KW-0479">Metal-binding</keyword>
<dbReference type="GO" id="GO:0046872">
    <property type="term" value="F:metal ion binding"/>
    <property type="evidence" value="ECO:0007669"/>
    <property type="project" value="UniProtKB-KW"/>
</dbReference>
<sequence>MFDCSKDVRAYHDQDVTLPKTEQDAMRDRRNSNRTRLRDGLAKAGKPKPIEFVKQGSYAMKTMCRDPDNDYDIDDGVYFHKDDLAGDRGAEMTSLQARQMVRDAVDDGRFKRAPEVCSNCVRVFYEKGYHVDLPVYRRVVTETVFGDEVHYELAASSGWKRSDARDVSDWYEDERASSADGVQLRRINRDLKKFARSRYSWRGSILSGFGISVLTTEKFRAADREDRAFYDTMVAIRDRLSWNLQLAHPVTPGDYITSGPDDAKARCFREKLTEAIDTLAPLFDADCTREKALKCWDKVFATTFFSERLEEEQRASAAAPAIISAAALLNATATAAQAVSSAGGGRHA</sequence>
<dbReference type="GO" id="GO:0016779">
    <property type="term" value="F:nucleotidyltransferase activity"/>
    <property type="evidence" value="ECO:0007669"/>
    <property type="project" value="UniProtKB-KW"/>
</dbReference>
<dbReference type="GO" id="GO:0051607">
    <property type="term" value="P:defense response to virus"/>
    <property type="evidence" value="ECO:0007669"/>
    <property type="project" value="UniProtKB-KW"/>
</dbReference>
<keyword evidence="2" id="KW-0548">Nucleotidyltransferase</keyword>
<dbReference type="Pfam" id="PF21654">
    <property type="entry name" value="DncV-like_NTFase"/>
    <property type="match status" value="1"/>
</dbReference>
<evidence type="ECO:0000256" key="8">
    <source>
        <dbReference type="ARBA" id="ARBA00023118"/>
    </source>
</evidence>
<protein>
    <recommendedName>
        <fullName evidence="9">Cyclic GMP-AMP synthase</fullName>
    </recommendedName>
</protein>
<dbReference type="GO" id="GO:0009117">
    <property type="term" value="P:nucleotide metabolic process"/>
    <property type="evidence" value="ECO:0007669"/>
    <property type="project" value="UniProtKB-KW"/>
</dbReference>
<evidence type="ECO:0000256" key="1">
    <source>
        <dbReference type="ARBA" id="ARBA00022679"/>
    </source>
</evidence>
<gene>
    <name evidence="13" type="ORF">FM111_00155</name>
</gene>
<evidence type="ECO:0000313" key="13">
    <source>
        <dbReference type="EMBL" id="SJM45698.1"/>
    </source>
</evidence>
<name>A0A1R4EPX3_BREDI</name>
<evidence type="ECO:0000256" key="5">
    <source>
        <dbReference type="ARBA" id="ARBA00022840"/>
    </source>
</evidence>
<evidence type="ECO:0000256" key="4">
    <source>
        <dbReference type="ARBA" id="ARBA00022741"/>
    </source>
</evidence>
<evidence type="ECO:0000256" key="10">
    <source>
        <dbReference type="ARBA" id="ARBA00048304"/>
    </source>
</evidence>
<accession>A0A1R4EPX3</accession>
<evidence type="ECO:0000313" key="14">
    <source>
        <dbReference type="Proteomes" id="UP000195766"/>
    </source>
</evidence>
<keyword evidence="7" id="KW-0546">Nucleotide metabolism</keyword>
<dbReference type="EMBL" id="FUIE01000002">
    <property type="protein sequence ID" value="SJM45698.1"/>
    <property type="molecule type" value="Genomic_DNA"/>
</dbReference>
<feature type="domain" description="Cyclic GMP-AMP synthase DncV-like nucleotidyltransferase" evidence="12">
    <location>
        <begin position="51"/>
        <end position="136"/>
    </location>
</feature>
<comment type="catalytic activity">
    <reaction evidence="10">
        <text>GTP + ATP = 3',3'-cGAMP + 2 diphosphate</text>
        <dbReference type="Rhea" id="RHEA:35647"/>
        <dbReference type="ChEBI" id="CHEBI:30616"/>
        <dbReference type="ChEBI" id="CHEBI:33019"/>
        <dbReference type="ChEBI" id="CHEBI:37565"/>
        <dbReference type="ChEBI" id="CHEBI:71501"/>
    </reaction>
    <physiologicalReaction direction="left-to-right" evidence="10">
        <dbReference type="Rhea" id="RHEA:35648"/>
    </physiologicalReaction>
</comment>
<keyword evidence="8" id="KW-0051">Antiviral defense</keyword>
<dbReference type="OrthoDB" id="7572058at2"/>
<keyword evidence="1" id="KW-0808">Transferase</keyword>
<evidence type="ECO:0000256" key="2">
    <source>
        <dbReference type="ARBA" id="ARBA00022695"/>
    </source>
</evidence>
<dbReference type="InterPro" id="IPR048445">
    <property type="entry name" value="DncV-like_NTFase"/>
</dbReference>
<proteinExistence type="predicted"/>
<evidence type="ECO:0000256" key="3">
    <source>
        <dbReference type="ARBA" id="ARBA00022723"/>
    </source>
</evidence>
<feature type="region of interest" description="Disordered" evidence="11">
    <location>
        <begin position="15"/>
        <end position="43"/>
    </location>
</feature>
<reference evidence="13 14" key="1">
    <citation type="submission" date="2017-02" db="EMBL/GenBank/DDBJ databases">
        <authorList>
            <person name="Peterson S.W."/>
        </authorList>
    </citation>
    <scope>NUCLEOTIDE SEQUENCE [LARGE SCALE GENOMIC DNA]</scope>
    <source>
        <strain evidence="13 14">3F5N</strain>
    </source>
</reference>
<organism evidence="13 14">
    <name type="scientific">Brevundimonas diminuta 3F5N</name>
    <dbReference type="NCBI Taxonomy" id="1255603"/>
    <lineage>
        <taxon>Bacteria</taxon>
        <taxon>Pseudomonadati</taxon>
        <taxon>Pseudomonadota</taxon>
        <taxon>Alphaproteobacteria</taxon>
        <taxon>Caulobacterales</taxon>
        <taxon>Caulobacteraceae</taxon>
        <taxon>Brevundimonas</taxon>
    </lineage>
</organism>
<keyword evidence="6" id="KW-0460">Magnesium</keyword>
<evidence type="ECO:0000256" key="11">
    <source>
        <dbReference type="SAM" id="MobiDB-lite"/>
    </source>
</evidence>